<name>A0A9D1UL95_9CORY</name>
<feature type="transmembrane region" description="Helical" evidence="2">
    <location>
        <begin position="70"/>
        <end position="88"/>
    </location>
</feature>
<accession>A0A9D1UL95</accession>
<protein>
    <recommendedName>
        <fullName evidence="5">Cell wall anchor protein</fullName>
    </recommendedName>
</protein>
<proteinExistence type="predicted"/>
<dbReference type="EMBL" id="DXGC01000022">
    <property type="protein sequence ID" value="HIW90540.1"/>
    <property type="molecule type" value="Genomic_DNA"/>
</dbReference>
<evidence type="ECO:0000256" key="1">
    <source>
        <dbReference type="SAM" id="MobiDB-lite"/>
    </source>
</evidence>
<evidence type="ECO:0000313" key="3">
    <source>
        <dbReference type="EMBL" id="HIW90540.1"/>
    </source>
</evidence>
<comment type="caution">
    <text evidence="3">The sequence shown here is derived from an EMBL/GenBank/DDBJ whole genome shotgun (WGS) entry which is preliminary data.</text>
</comment>
<dbReference type="AlphaFoldDB" id="A0A9D1UL95"/>
<dbReference type="Proteomes" id="UP000824190">
    <property type="component" value="Unassembled WGS sequence"/>
</dbReference>
<evidence type="ECO:0000313" key="4">
    <source>
        <dbReference type="Proteomes" id="UP000824190"/>
    </source>
</evidence>
<organism evidence="3 4">
    <name type="scientific">Candidatus Corynebacterium avicola</name>
    <dbReference type="NCBI Taxonomy" id="2838527"/>
    <lineage>
        <taxon>Bacteria</taxon>
        <taxon>Bacillati</taxon>
        <taxon>Actinomycetota</taxon>
        <taxon>Actinomycetes</taxon>
        <taxon>Mycobacteriales</taxon>
        <taxon>Corynebacteriaceae</taxon>
        <taxon>Corynebacterium</taxon>
    </lineage>
</organism>
<feature type="transmembrane region" description="Helical" evidence="2">
    <location>
        <begin position="31"/>
        <end position="50"/>
    </location>
</feature>
<keyword evidence="2" id="KW-0812">Transmembrane</keyword>
<keyword evidence="2" id="KW-0472">Membrane</keyword>
<evidence type="ECO:0008006" key="5">
    <source>
        <dbReference type="Google" id="ProtNLM"/>
    </source>
</evidence>
<evidence type="ECO:0000256" key="2">
    <source>
        <dbReference type="SAM" id="Phobius"/>
    </source>
</evidence>
<reference evidence="3" key="2">
    <citation type="submission" date="2021-04" db="EMBL/GenBank/DDBJ databases">
        <authorList>
            <person name="Gilroy R."/>
        </authorList>
    </citation>
    <scope>NUCLEOTIDE SEQUENCE</scope>
    <source>
        <strain evidence="3">CHK32-1732</strain>
    </source>
</reference>
<keyword evidence="2" id="KW-1133">Transmembrane helix</keyword>
<feature type="region of interest" description="Disordered" evidence="1">
    <location>
        <begin position="1"/>
        <end position="22"/>
    </location>
</feature>
<reference evidence="3" key="1">
    <citation type="journal article" date="2021" name="PeerJ">
        <title>Extensive microbial diversity within the chicken gut microbiome revealed by metagenomics and culture.</title>
        <authorList>
            <person name="Gilroy R."/>
            <person name="Ravi A."/>
            <person name="Getino M."/>
            <person name="Pursley I."/>
            <person name="Horton D.L."/>
            <person name="Alikhan N.F."/>
            <person name="Baker D."/>
            <person name="Gharbi K."/>
            <person name="Hall N."/>
            <person name="Watson M."/>
            <person name="Adriaenssens E.M."/>
            <person name="Foster-Nyarko E."/>
            <person name="Jarju S."/>
            <person name="Secka A."/>
            <person name="Antonio M."/>
            <person name="Oren A."/>
            <person name="Chaudhuri R.R."/>
            <person name="La Ragione R."/>
            <person name="Hildebrand F."/>
            <person name="Pallen M.J."/>
        </authorList>
    </citation>
    <scope>NUCLEOTIDE SEQUENCE</scope>
    <source>
        <strain evidence="3">CHK32-1732</strain>
    </source>
</reference>
<gene>
    <name evidence="3" type="ORF">H9870_02610</name>
</gene>
<sequence>MSENITPQSPAGPPVGEDGQKHRAGAFDIRTVTAALLGIYGVILLLVAAFMDPGVNPDSGEAKSMGDNVWTGVILLVVAAALVLWARLNPVVVDESLIDEDKLPGEDH</sequence>